<comment type="caution">
    <text evidence="2">The sequence shown here is derived from an EMBL/GenBank/DDBJ whole genome shotgun (WGS) entry which is preliminary data.</text>
</comment>
<protein>
    <submittedName>
        <fullName evidence="2">Uncharacterized protein</fullName>
    </submittedName>
</protein>
<evidence type="ECO:0000313" key="2">
    <source>
        <dbReference type="EMBL" id="GGB74192.1"/>
    </source>
</evidence>
<feature type="compositionally biased region" description="Basic and acidic residues" evidence="1">
    <location>
        <begin position="1"/>
        <end position="24"/>
    </location>
</feature>
<evidence type="ECO:0000256" key="1">
    <source>
        <dbReference type="SAM" id="MobiDB-lite"/>
    </source>
</evidence>
<gene>
    <name evidence="2" type="ORF">GCM10007424_12640</name>
</gene>
<accession>A0ABQ1JTK6</accession>
<reference evidence="3" key="1">
    <citation type="journal article" date="2019" name="Int. J. Syst. Evol. Microbiol.">
        <title>The Global Catalogue of Microorganisms (GCM) 10K type strain sequencing project: providing services to taxonomists for standard genome sequencing and annotation.</title>
        <authorList>
            <consortium name="The Broad Institute Genomics Platform"/>
            <consortium name="The Broad Institute Genome Sequencing Center for Infectious Disease"/>
            <person name="Wu L."/>
            <person name="Ma J."/>
        </authorList>
    </citation>
    <scope>NUCLEOTIDE SEQUENCE [LARGE SCALE GENOMIC DNA]</scope>
    <source>
        <strain evidence="3">CGMCC 1.15461</strain>
    </source>
</reference>
<organism evidence="2 3">
    <name type="scientific">Flavobacterium suaedae</name>
    <dbReference type="NCBI Taxonomy" id="1767027"/>
    <lineage>
        <taxon>Bacteria</taxon>
        <taxon>Pseudomonadati</taxon>
        <taxon>Bacteroidota</taxon>
        <taxon>Flavobacteriia</taxon>
        <taxon>Flavobacteriales</taxon>
        <taxon>Flavobacteriaceae</taxon>
        <taxon>Flavobacterium</taxon>
    </lineage>
</organism>
<feature type="compositionally biased region" description="Polar residues" evidence="1">
    <location>
        <begin position="25"/>
        <end position="37"/>
    </location>
</feature>
<dbReference type="RefSeq" id="WP_188620414.1">
    <property type="nucleotide sequence ID" value="NZ_BMJE01000003.1"/>
</dbReference>
<keyword evidence="3" id="KW-1185">Reference proteome</keyword>
<proteinExistence type="predicted"/>
<dbReference type="Proteomes" id="UP000615760">
    <property type="component" value="Unassembled WGS sequence"/>
</dbReference>
<evidence type="ECO:0000313" key="3">
    <source>
        <dbReference type="Proteomes" id="UP000615760"/>
    </source>
</evidence>
<feature type="region of interest" description="Disordered" evidence="1">
    <location>
        <begin position="1"/>
        <end position="48"/>
    </location>
</feature>
<dbReference type="EMBL" id="BMJE01000003">
    <property type="protein sequence ID" value="GGB74192.1"/>
    <property type="molecule type" value="Genomic_DNA"/>
</dbReference>
<sequence length="48" mass="5496">MEADKKEKQGQDKEFTESGNKKPAETTTEGTKNNNWDAKNPIERDLDK</sequence>
<name>A0ABQ1JTK6_9FLAO</name>